<keyword evidence="2" id="KW-1185">Reference proteome</keyword>
<evidence type="ECO:0000313" key="2">
    <source>
        <dbReference type="Proteomes" id="UP000770717"/>
    </source>
</evidence>
<sequence length="73" mass="8288">MKPPPLVCSTLLASTIITKDCYYFQRFCYYTSFSSSITMAALTVSLEFCCSAWGHHAVLYIEGRQSVDRSQYV</sequence>
<organism evidence="1 2">
    <name type="scientific">Eleutherodactylus coqui</name>
    <name type="common">Puerto Rican coqui</name>
    <dbReference type="NCBI Taxonomy" id="57060"/>
    <lineage>
        <taxon>Eukaryota</taxon>
        <taxon>Metazoa</taxon>
        <taxon>Chordata</taxon>
        <taxon>Craniata</taxon>
        <taxon>Vertebrata</taxon>
        <taxon>Euteleostomi</taxon>
        <taxon>Amphibia</taxon>
        <taxon>Batrachia</taxon>
        <taxon>Anura</taxon>
        <taxon>Neobatrachia</taxon>
        <taxon>Hyloidea</taxon>
        <taxon>Eleutherodactylidae</taxon>
        <taxon>Eleutherodactylinae</taxon>
        <taxon>Eleutherodactylus</taxon>
        <taxon>Eleutherodactylus</taxon>
    </lineage>
</organism>
<proteinExistence type="predicted"/>
<accession>A0A8J6EXJ2</accession>
<evidence type="ECO:0000313" key="1">
    <source>
        <dbReference type="EMBL" id="KAG9477902.1"/>
    </source>
</evidence>
<name>A0A8J6EXJ2_ELECQ</name>
<dbReference type="AlphaFoldDB" id="A0A8J6EXJ2"/>
<reference evidence="1" key="1">
    <citation type="thesis" date="2020" institute="ProQuest LLC" country="789 East Eisenhower Parkway, Ann Arbor, MI, USA">
        <title>Comparative Genomics and Chromosome Evolution.</title>
        <authorList>
            <person name="Mudd A.B."/>
        </authorList>
    </citation>
    <scope>NUCLEOTIDE SEQUENCE</scope>
    <source>
        <strain evidence="1">HN-11 Male</strain>
        <tissue evidence="1">Kidney and liver</tissue>
    </source>
</reference>
<protein>
    <submittedName>
        <fullName evidence="1">Uncharacterized protein</fullName>
    </submittedName>
</protein>
<comment type="caution">
    <text evidence="1">The sequence shown here is derived from an EMBL/GenBank/DDBJ whole genome shotgun (WGS) entry which is preliminary data.</text>
</comment>
<dbReference type="Proteomes" id="UP000770717">
    <property type="component" value="Unassembled WGS sequence"/>
</dbReference>
<gene>
    <name evidence="1" type="ORF">GDO78_013081</name>
</gene>
<dbReference type="EMBL" id="WNTK01000009">
    <property type="protein sequence ID" value="KAG9477902.1"/>
    <property type="molecule type" value="Genomic_DNA"/>
</dbReference>